<evidence type="ECO:0000256" key="1">
    <source>
        <dbReference type="ARBA" id="ARBA00004123"/>
    </source>
</evidence>
<organism evidence="6 7">
    <name type="scientific">Phtheirospermum japonicum</name>
    <dbReference type="NCBI Taxonomy" id="374723"/>
    <lineage>
        <taxon>Eukaryota</taxon>
        <taxon>Viridiplantae</taxon>
        <taxon>Streptophyta</taxon>
        <taxon>Embryophyta</taxon>
        <taxon>Tracheophyta</taxon>
        <taxon>Spermatophyta</taxon>
        <taxon>Magnoliopsida</taxon>
        <taxon>eudicotyledons</taxon>
        <taxon>Gunneridae</taxon>
        <taxon>Pentapetalae</taxon>
        <taxon>asterids</taxon>
        <taxon>lamiids</taxon>
        <taxon>Lamiales</taxon>
        <taxon>Orobanchaceae</taxon>
        <taxon>Orobanchaceae incertae sedis</taxon>
        <taxon>Phtheirospermum</taxon>
    </lineage>
</organism>
<keyword evidence="7" id="KW-1185">Reference proteome</keyword>
<comment type="similarity">
    <text evidence="2">Belongs to the lin-54 family.</text>
</comment>
<feature type="domain" description="CRC" evidence="5">
    <location>
        <begin position="148"/>
        <end position="237"/>
    </location>
</feature>
<comment type="caution">
    <text evidence="6">The sequence shown here is derived from an EMBL/GenBank/DDBJ whole genome shotgun (WGS) entry which is preliminary data.</text>
</comment>
<protein>
    <submittedName>
        <fullName evidence="6">Protein tesmin/tso1-like cxc 3</fullName>
    </submittedName>
</protein>
<evidence type="ECO:0000256" key="2">
    <source>
        <dbReference type="ARBA" id="ARBA00007267"/>
    </source>
</evidence>
<evidence type="ECO:0000313" key="7">
    <source>
        <dbReference type="Proteomes" id="UP000653305"/>
    </source>
</evidence>
<dbReference type="GO" id="GO:0005634">
    <property type="term" value="C:nucleus"/>
    <property type="evidence" value="ECO:0007669"/>
    <property type="project" value="UniProtKB-SubCell"/>
</dbReference>
<evidence type="ECO:0000259" key="5">
    <source>
        <dbReference type="PROSITE" id="PS51634"/>
    </source>
</evidence>
<reference evidence="6" key="1">
    <citation type="submission" date="2020-07" db="EMBL/GenBank/DDBJ databases">
        <title>Ethylene signaling mediates host invasion by parasitic plants.</title>
        <authorList>
            <person name="Yoshida S."/>
        </authorList>
    </citation>
    <scope>NUCLEOTIDE SEQUENCE</scope>
    <source>
        <strain evidence="6">Okayama</strain>
    </source>
</reference>
<dbReference type="AlphaFoldDB" id="A0A830D7G1"/>
<name>A0A830D7G1_9LAMI</name>
<dbReference type="SMART" id="SM01114">
    <property type="entry name" value="CXC"/>
    <property type="match status" value="1"/>
</dbReference>
<keyword evidence="3" id="KW-0539">Nucleus</keyword>
<sequence>MGSMKALSILIKKASAANFIGSTVLNLLQSQAKAMAGDHVVRSLLEKMSQSANQAYLGILESDYNNAVNHDSSASRRLLIGPGSFSNFHPSISSGQEMLSTTLTDYSLKREIKNVENGVVQVENEETNPSSPKKKRRRLEQAGEGEGSCKRCNCKKSKCLKIYYEYFAAGVYCVEPCACIDCFYKPIHEDTVLATRKQIESRNPLAFASKMIRGSDSLSEIGDDFSKTPASALHKRGFVNNLMLFGGTLRTKTRLHASMKSSEVHIYDIGYISSEPVEVLRKRPNITVHGFNVHKGFPDIAFSSDENSREEIRKLRSWIVGLGSSSSCLLGDLGSPLQALEP</sequence>
<evidence type="ECO:0000256" key="4">
    <source>
        <dbReference type="SAM" id="MobiDB-lite"/>
    </source>
</evidence>
<dbReference type="Proteomes" id="UP000653305">
    <property type="component" value="Unassembled WGS sequence"/>
</dbReference>
<dbReference type="EMBL" id="BMAC01001114">
    <property type="protein sequence ID" value="GFQ05739.1"/>
    <property type="molecule type" value="Genomic_DNA"/>
</dbReference>
<dbReference type="GO" id="GO:0003700">
    <property type="term" value="F:DNA-binding transcription factor activity"/>
    <property type="evidence" value="ECO:0007669"/>
    <property type="project" value="InterPro"/>
</dbReference>
<accession>A0A830D7G1</accession>
<dbReference type="PANTHER" id="PTHR46159:SF12">
    <property type="entry name" value="PROTEIN TESMIN_TSO1-LIKE CXC 3-RELATED"/>
    <property type="match status" value="1"/>
</dbReference>
<dbReference type="InterPro" id="IPR005172">
    <property type="entry name" value="CRC"/>
</dbReference>
<proteinExistence type="inferred from homology"/>
<dbReference type="Pfam" id="PF03638">
    <property type="entry name" value="TCR"/>
    <property type="match status" value="1"/>
</dbReference>
<feature type="region of interest" description="Disordered" evidence="4">
    <location>
        <begin position="122"/>
        <end position="149"/>
    </location>
</feature>
<comment type="subcellular location">
    <subcellularLocation>
        <location evidence="1">Nucleus</location>
    </subcellularLocation>
</comment>
<dbReference type="InterPro" id="IPR044522">
    <property type="entry name" value="TSO1-like"/>
</dbReference>
<evidence type="ECO:0000256" key="3">
    <source>
        <dbReference type="ARBA" id="ARBA00023242"/>
    </source>
</evidence>
<dbReference type="OrthoDB" id="888089at2759"/>
<dbReference type="PROSITE" id="PS51634">
    <property type="entry name" value="CRC"/>
    <property type="match status" value="1"/>
</dbReference>
<gene>
    <name evidence="6" type="ORF">PHJA_002718000</name>
</gene>
<dbReference type="InterPro" id="IPR033467">
    <property type="entry name" value="Tesmin/TSO1-like_CXC"/>
</dbReference>
<dbReference type="PANTHER" id="PTHR46159">
    <property type="entry name" value="PROTEIN TESMIN/TSO1-LIKE CXC 2"/>
    <property type="match status" value="1"/>
</dbReference>
<evidence type="ECO:0000313" key="6">
    <source>
        <dbReference type="EMBL" id="GFQ05739.1"/>
    </source>
</evidence>